<dbReference type="GO" id="GO:0031380">
    <property type="term" value="C:nuclear RNA-directed RNA polymerase complex"/>
    <property type="evidence" value="ECO:0007669"/>
    <property type="project" value="TreeGrafter"/>
</dbReference>
<evidence type="ECO:0000256" key="1">
    <source>
        <dbReference type="RuleBase" id="RU363098"/>
    </source>
</evidence>
<dbReference type="GO" id="GO:0003723">
    <property type="term" value="F:RNA binding"/>
    <property type="evidence" value="ECO:0007669"/>
    <property type="project" value="UniProtKB-KW"/>
</dbReference>
<keyword evidence="1" id="KW-0694">RNA-binding</keyword>
<evidence type="ECO:0000259" key="3">
    <source>
        <dbReference type="Pfam" id="PF05183"/>
    </source>
</evidence>
<keyword evidence="1" id="KW-0696">RNA-directed RNA polymerase</keyword>
<proteinExistence type="inferred from homology"/>
<dbReference type="Pfam" id="PF05183">
    <property type="entry name" value="RdRP"/>
    <property type="match status" value="1"/>
</dbReference>
<keyword evidence="5" id="KW-1185">Reference proteome</keyword>
<keyword evidence="1" id="KW-0548">Nucleotidyltransferase</keyword>
<comment type="similarity">
    <text evidence="1">Belongs to the RdRP family.</text>
</comment>
<evidence type="ECO:0000313" key="5">
    <source>
        <dbReference type="Proteomes" id="UP001054857"/>
    </source>
</evidence>
<dbReference type="PANTHER" id="PTHR23079">
    <property type="entry name" value="RNA-DEPENDENT RNA POLYMERASE"/>
    <property type="match status" value="1"/>
</dbReference>
<dbReference type="InterPro" id="IPR007855">
    <property type="entry name" value="RDRP"/>
</dbReference>
<dbReference type="AlphaFoldDB" id="A0AAD3HGN9"/>
<dbReference type="Proteomes" id="UP001054857">
    <property type="component" value="Unassembled WGS sequence"/>
</dbReference>
<evidence type="ECO:0000256" key="2">
    <source>
        <dbReference type="SAM" id="MobiDB-lite"/>
    </source>
</evidence>
<dbReference type="GO" id="GO:0003968">
    <property type="term" value="F:RNA-directed RNA polymerase activity"/>
    <property type="evidence" value="ECO:0007669"/>
    <property type="project" value="UniProtKB-KW"/>
</dbReference>
<dbReference type="InterPro" id="IPR057596">
    <property type="entry name" value="RDRP_core"/>
</dbReference>
<accession>A0AAD3HGN9</accession>
<name>A0AAD3HGN9_9CHLO</name>
<keyword evidence="1" id="KW-0943">RNA-mediated gene silencing</keyword>
<protein>
    <recommendedName>
        <fullName evidence="1">RNA-dependent RNA polymerase</fullName>
        <ecNumber evidence="1">2.7.7.48</ecNumber>
    </recommendedName>
</protein>
<comment type="caution">
    <text evidence="4">The sequence shown here is derived from an EMBL/GenBank/DDBJ whole genome shotgun (WGS) entry which is preliminary data.</text>
</comment>
<sequence length="192" mass="21033">VEALLGRWVDFSGIASVAKRAKRTALLFSRFRPVELPGHLRRHEDIEDLTTRDGSGKFTDGCGYCSLELATYLTRKLDIRHRGERYVPSVFQIRYLGYKGIVVVQPGLDRLNSCRPPEQRVHLQLRKSMCKFKIPKPSSNIATSSDGGGSGGGAGASSSSGNPQLAAADAARLVFGVVDYSRPYKYGNLNSQ</sequence>
<dbReference type="PANTHER" id="PTHR23079:SF55">
    <property type="entry name" value="RNA-DIRECTED RNA POLYMERASE"/>
    <property type="match status" value="1"/>
</dbReference>
<feature type="region of interest" description="Disordered" evidence="2">
    <location>
        <begin position="136"/>
        <end position="163"/>
    </location>
</feature>
<dbReference type="EMBL" id="BMAR01000001">
    <property type="protein sequence ID" value="GFR39978.1"/>
    <property type="molecule type" value="Genomic_DNA"/>
</dbReference>
<feature type="non-terminal residue" evidence="4">
    <location>
        <position position="1"/>
    </location>
</feature>
<feature type="domain" description="RDRP core" evidence="3">
    <location>
        <begin position="4"/>
        <end position="138"/>
    </location>
</feature>
<dbReference type="EC" id="2.7.7.48" evidence="1"/>
<comment type="catalytic activity">
    <reaction evidence="1">
        <text>RNA(n) + a ribonucleoside 5'-triphosphate = RNA(n+1) + diphosphate</text>
        <dbReference type="Rhea" id="RHEA:21248"/>
        <dbReference type="Rhea" id="RHEA-COMP:14527"/>
        <dbReference type="Rhea" id="RHEA-COMP:17342"/>
        <dbReference type="ChEBI" id="CHEBI:33019"/>
        <dbReference type="ChEBI" id="CHEBI:61557"/>
        <dbReference type="ChEBI" id="CHEBI:140395"/>
        <dbReference type="EC" id="2.7.7.48"/>
    </reaction>
</comment>
<comment type="function">
    <text evidence="1">Probably involved in the RNA silencing pathway and required for the generation of small interfering RNAs (siRNAs).</text>
</comment>
<feature type="compositionally biased region" description="Gly residues" evidence="2">
    <location>
        <begin position="146"/>
        <end position="155"/>
    </location>
</feature>
<organism evidence="4 5">
    <name type="scientific">Astrephomene gubernaculifera</name>
    <dbReference type="NCBI Taxonomy" id="47775"/>
    <lineage>
        <taxon>Eukaryota</taxon>
        <taxon>Viridiplantae</taxon>
        <taxon>Chlorophyta</taxon>
        <taxon>core chlorophytes</taxon>
        <taxon>Chlorophyceae</taxon>
        <taxon>CS clade</taxon>
        <taxon>Chlamydomonadales</taxon>
        <taxon>Astrephomenaceae</taxon>
        <taxon>Astrephomene</taxon>
    </lineage>
</organism>
<keyword evidence="1" id="KW-0808">Transferase</keyword>
<reference evidence="4 5" key="1">
    <citation type="journal article" date="2021" name="Sci. Rep.">
        <title>Genome sequencing of the multicellular alga Astrephomene provides insights into convergent evolution of germ-soma differentiation.</title>
        <authorList>
            <person name="Yamashita S."/>
            <person name="Yamamoto K."/>
            <person name="Matsuzaki R."/>
            <person name="Suzuki S."/>
            <person name="Yamaguchi H."/>
            <person name="Hirooka S."/>
            <person name="Minakuchi Y."/>
            <person name="Miyagishima S."/>
            <person name="Kawachi M."/>
            <person name="Toyoda A."/>
            <person name="Nozaki H."/>
        </authorList>
    </citation>
    <scope>NUCLEOTIDE SEQUENCE [LARGE SCALE GENOMIC DNA]</scope>
    <source>
        <strain evidence="4 5">NIES-4017</strain>
    </source>
</reference>
<feature type="non-terminal residue" evidence="4">
    <location>
        <position position="192"/>
    </location>
</feature>
<evidence type="ECO:0000313" key="4">
    <source>
        <dbReference type="EMBL" id="GFR39978.1"/>
    </source>
</evidence>
<gene>
    <name evidence="4" type="ORF">Agub_g511</name>
</gene>
<dbReference type="GO" id="GO:0030422">
    <property type="term" value="P:siRNA processing"/>
    <property type="evidence" value="ECO:0007669"/>
    <property type="project" value="TreeGrafter"/>
</dbReference>